<proteinExistence type="predicted"/>
<evidence type="ECO:0000256" key="1">
    <source>
        <dbReference type="SAM" id="MobiDB-lite"/>
    </source>
</evidence>
<dbReference type="EMBL" id="CAJNNW010029056">
    <property type="protein sequence ID" value="CAE8698872.1"/>
    <property type="molecule type" value="Genomic_DNA"/>
</dbReference>
<sequence length="102" mass="11374">MMQASSVISQTLLACAMREGHEEADPKRLDSKGLSSADPKRVNSKGMSSAWKKKQYELTDLVCRGQNIDWTAVLFYTNYGGLDPNHVDKVQMTSSLYLFGLL</sequence>
<accession>A0A813JFS6</accession>
<feature type="region of interest" description="Disordered" evidence="1">
    <location>
        <begin position="19"/>
        <end position="46"/>
    </location>
</feature>
<evidence type="ECO:0000313" key="2">
    <source>
        <dbReference type="EMBL" id="CAE8676066.1"/>
    </source>
</evidence>
<evidence type="ECO:0000313" key="3">
    <source>
        <dbReference type="EMBL" id="CAE8698872.1"/>
    </source>
</evidence>
<dbReference type="Proteomes" id="UP000626109">
    <property type="component" value="Unassembled WGS sequence"/>
</dbReference>
<name>A0A813JFS6_POLGL</name>
<feature type="compositionally biased region" description="Basic and acidic residues" evidence="1">
    <location>
        <begin position="19"/>
        <end position="31"/>
    </location>
</feature>
<protein>
    <submittedName>
        <fullName evidence="2">Uncharacterized protein</fullName>
    </submittedName>
</protein>
<comment type="caution">
    <text evidence="2">The sequence shown here is derived from an EMBL/GenBank/DDBJ whole genome shotgun (WGS) entry which is preliminary data.</text>
</comment>
<evidence type="ECO:0000313" key="4">
    <source>
        <dbReference type="Proteomes" id="UP000626109"/>
    </source>
</evidence>
<dbReference type="AlphaFoldDB" id="A0A813JFS6"/>
<reference evidence="2" key="1">
    <citation type="submission" date="2021-02" db="EMBL/GenBank/DDBJ databases">
        <authorList>
            <person name="Dougan E. K."/>
            <person name="Rhodes N."/>
            <person name="Thang M."/>
            <person name="Chan C."/>
        </authorList>
    </citation>
    <scope>NUCLEOTIDE SEQUENCE</scope>
</reference>
<gene>
    <name evidence="2" type="ORF">PGLA2088_LOCUS19694</name>
    <name evidence="3" type="ORF">PGLA2088_LOCUS30917</name>
</gene>
<dbReference type="EMBL" id="CAJNNW010025183">
    <property type="protein sequence ID" value="CAE8676066.1"/>
    <property type="molecule type" value="Genomic_DNA"/>
</dbReference>
<organism evidence="2 4">
    <name type="scientific">Polarella glacialis</name>
    <name type="common">Dinoflagellate</name>
    <dbReference type="NCBI Taxonomy" id="89957"/>
    <lineage>
        <taxon>Eukaryota</taxon>
        <taxon>Sar</taxon>
        <taxon>Alveolata</taxon>
        <taxon>Dinophyceae</taxon>
        <taxon>Suessiales</taxon>
        <taxon>Suessiaceae</taxon>
        <taxon>Polarella</taxon>
    </lineage>
</organism>